<keyword evidence="1" id="KW-0732">Signal</keyword>
<feature type="signal peptide" evidence="1">
    <location>
        <begin position="1"/>
        <end position="21"/>
    </location>
</feature>
<evidence type="ECO:0000313" key="4">
    <source>
        <dbReference type="Proteomes" id="UP001212841"/>
    </source>
</evidence>
<dbReference type="Pfam" id="PF01522">
    <property type="entry name" value="Polysacc_deac_1"/>
    <property type="match status" value="1"/>
</dbReference>
<dbReference type="PANTHER" id="PTHR45985:SF3">
    <property type="entry name" value="CHITIN DEACETYLASE-LIKE 4"/>
    <property type="match status" value="1"/>
</dbReference>
<evidence type="ECO:0000259" key="2">
    <source>
        <dbReference type="Pfam" id="PF01522"/>
    </source>
</evidence>
<dbReference type="Gene3D" id="3.20.20.370">
    <property type="entry name" value="Glycoside hydrolase/deacetylase"/>
    <property type="match status" value="1"/>
</dbReference>
<dbReference type="InterPro" id="IPR052740">
    <property type="entry name" value="CE4"/>
</dbReference>
<dbReference type="GO" id="GO:0016810">
    <property type="term" value="F:hydrolase activity, acting on carbon-nitrogen (but not peptide) bonds"/>
    <property type="evidence" value="ECO:0007669"/>
    <property type="project" value="InterPro"/>
</dbReference>
<dbReference type="EMBL" id="JADGJD010000263">
    <property type="protein sequence ID" value="KAJ3052809.1"/>
    <property type="molecule type" value="Genomic_DNA"/>
</dbReference>
<accession>A0AAD5SET9</accession>
<organism evidence="3 4">
    <name type="scientific">Rhizophlyctis rosea</name>
    <dbReference type="NCBI Taxonomy" id="64517"/>
    <lineage>
        <taxon>Eukaryota</taxon>
        <taxon>Fungi</taxon>
        <taxon>Fungi incertae sedis</taxon>
        <taxon>Chytridiomycota</taxon>
        <taxon>Chytridiomycota incertae sedis</taxon>
        <taxon>Chytridiomycetes</taxon>
        <taxon>Rhizophlyctidales</taxon>
        <taxon>Rhizophlyctidaceae</taxon>
        <taxon>Rhizophlyctis</taxon>
    </lineage>
</organism>
<dbReference type="InterPro" id="IPR011330">
    <property type="entry name" value="Glyco_hydro/deAcase_b/a-brl"/>
</dbReference>
<reference evidence="3" key="1">
    <citation type="submission" date="2020-05" db="EMBL/GenBank/DDBJ databases">
        <title>Phylogenomic resolution of chytrid fungi.</title>
        <authorList>
            <person name="Stajich J.E."/>
            <person name="Amses K."/>
            <person name="Simmons R."/>
            <person name="Seto K."/>
            <person name="Myers J."/>
            <person name="Bonds A."/>
            <person name="Quandt C.A."/>
            <person name="Barry K."/>
            <person name="Liu P."/>
            <person name="Grigoriev I."/>
            <person name="Longcore J.E."/>
            <person name="James T.Y."/>
        </authorList>
    </citation>
    <scope>NUCLEOTIDE SEQUENCE</scope>
    <source>
        <strain evidence="3">JEL0318</strain>
    </source>
</reference>
<name>A0AAD5SET9_9FUNG</name>
<feature type="non-terminal residue" evidence="3">
    <location>
        <position position="424"/>
    </location>
</feature>
<evidence type="ECO:0000256" key="1">
    <source>
        <dbReference type="SAM" id="SignalP"/>
    </source>
</evidence>
<dbReference type="CDD" id="cd10919">
    <property type="entry name" value="CE4_CDA_like"/>
    <property type="match status" value="1"/>
</dbReference>
<dbReference type="PANTHER" id="PTHR45985">
    <property type="match status" value="1"/>
</dbReference>
<dbReference type="InterPro" id="IPR002509">
    <property type="entry name" value="NODB_dom"/>
</dbReference>
<sequence>MIVKLWAGVFALSSFAAVAFAHPQTPQIQPAPAGQGNPDPLATYKCDPNTCKLPSCHCASKKAPVSNPPMFLIVTHDDAIQEATWGPATSFIGNRKNPNGCSVGTTFFVSTLYSDPSLLTRWYAMGQEVADHTVTHATPFTGTYPEIEGSRYWINSLGGIPRGQIKGFRHPFLNYSVDSLNLLAKAGFEYESSMSSQTHDMVWPYTLDYGAVNDCMNTLNVCGKELNAKGLWEIPMAAIYDPTRGVQLMDPFNEPTPQNPTPMDQIGANYRTAFDLRYNGDRAPFGVYVHPVWLGKAQPPTIPDGAAKAKMINDFIDYALAKKDVWMITNAQLIEYMKDPVPADQLASKPYMSCKKDPAPPTNICNGLSTGGNSTTETCGFAEGTFSTCYGCPASYPTLNAPSSNSTSSRCRLPDNCDTLYWDP</sequence>
<gene>
    <name evidence="3" type="ORF">HK097_005629</name>
</gene>
<feature type="chain" id="PRO_5042205699" description="NodB homology domain-containing protein" evidence="1">
    <location>
        <begin position="22"/>
        <end position="424"/>
    </location>
</feature>
<dbReference type="AlphaFoldDB" id="A0AAD5SET9"/>
<keyword evidence="4" id="KW-1185">Reference proteome</keyword>
<comment type="caution">
    <text evidence="3">The sequence shown here is derived from an EMBL/GenBank/DDBJ whole genome shotgun (WGS) entry which is preliminary data.</text>
</comment>
<dbReference type="SUPFAM" id="SSF88713">
    <property type="entry name" value="Glycoside hydrolase/deacetylase"/>
    <property type="match status" value="1"/>
</dbReference>
<protein>
    <recommendedName>
        <fullName evidence="2">NodB homology domain-containing protein</fullName>
    </recommendedName>
</protein>
<dbReference type="GO" id="GO:0005975">
    <property type="term" value="P:carbohydrate metabolic process"/>
    <property type="evidence" value="ECO:0007669"/>
    <property type="project" value="InterPro"/>
</dbReference>
<proteinExistence type="predicted"/>
<feature type="domain" description="NodB homology" evidence="2">
    <location>
        <begin position="104"/>
        <end position="190"/>
    </location>
</feature>
<evidence type="ECO:0000313" key="3">
    <source>
        <dbReference type="EMBL" id="KAJ3052809.1"/>
    </source>
</evidence>
<dbReference type="Proteomes" id="UP001212841">
    <property type="component" value="Unassembled WGS sequence"/>
</dbReference>